<dbReference type="AlphaFoldDB" id="A0A6J8CH51"/>
<evidence type="ECO:0000313" key="2">
    <source>
        <dbReference type="Proteomes" id="UP000507470"/>
    </source>
</evidence>
<evidence type="ECO:0000313" key="1">
    <source>
        <dbReference type="EMBL" id="CAC5394619.1"/>
    </source>
</evidence>
<dbReference type="OrthoDB" id="6109605at2759"/>
<proteinExistence type="predicted"/>
<dbReference type="Proteomes" id="UP000507470">
    <property type="component" value="Unassembled WGS sequence"/>
</dbReference>
<protein>
    <submittedName>
        <fullName evidence="1">Uncharacterized protein</fullName>
    </submittedName>
</protein>
<dbReference type="EMBL" id="CACVKT020005334">
    <property type="protein sequence ID" value="CAC5394619.1"/>
    <property type="molecule type" value="Genomic_DNA"/>
</dbReference>
<accession>A0A6J8CH51</accession>
<name>A0A6J8CH51_MYTCO</name>
<sequence>MAGKRIIVEQASKETNYTWISVNDITLKVSWMDRFINFRHKQNHWLDNVGSLSDVVSEYDDHFGKRSVDEISNAHGVVRFEVKYEVYSPALSAQQAYTPTSDILSQFGHINVPWNDGNRLDITVRAFDILEKFAEETIVVYKDVSPPRIENLWLSRGDNVNISVHSI</sequence>
<gene>
    <name evidence="1" type="ORF">MCOR_29351</name>
</gene>
<keyword evidence="2" id="KW-1185">Reference proteome</keyword>
<organism evidence="1 2">
    <name type="scientific">Mytilus coruscus</name>
    <name type="common">Sea mussel</name>
    <dbReference type="NCBI Taxonomy" id="42192"/>
    <lineage>
        <taxon>Eukaryota</taxon>
        <taxon>Metazoa</taxon>
        <taxon>Spiralia</taxon>
        <taxon>Lophotrochozoa</taxon>
        <taxon>Mollusca</taxon>
        <taxon>Bivalvia</taxon>
        <taxon>Autobranchia</taxon>
        <taxon>Pteriomorphia</taxon>
        <taxon>Mytilida</taxon>
        <taxon>Mytiloidea</taxon>
        <taxon>Mytilidae</taxon>
        <taxon>Mytilinae</taxon>
        <taxon>Mytilus</taxon>
    </lineage>
</organism>
<reference evidence="1 2" key="1">
    <citation type="submission" date="2020-06" db="EMBL/GenBank/DDBJ databases">
        <authorList>
            <person name="Li R."/>
            <person name="Bekaert M."/>
        </authorList>
    </citation>
    <scope>NUCLEOTIDE SEQUENCE [LARGE SCALE GENOMIC DNA]</scope>
    <source>
        <strain evidence="2">wild</strain>
    </source>
</reference>